<evidence type="ECO:0000313" key="2">
    <source>
        <dbReference type="Proteomes" id="UP000694853"/>
    </source>
</evidence>
<dbReference type="InterPro" id="IPR000192">
    <property type="entry name" value="Aminotrans_V_dom"/>
</dbReference>
<feature type="domain" description="Aminotransferase class V" evidence="1">
    <location>
        <begin position="177"/>
        <end position="367"/>
    </location>
</feature>
<protein>
    <submittedName>
        <fullName evidence="3">Molybdenum cofactor sulfurase-like isoform X2</fullName>
    </submittedName>
</protein>
<gene>
    <name evidence="3" type="primary">LOC113872441</name>
</gene>
<dbReference type="RefSeq" id="XP_027365791.1">
    <property type="nucleotide sequence ID" value="XM_027509990.1"/>
</dbReference>
<sequence length="581" mass="65836">MQSLGQNEASEACPQGCCPTSILFNPPPPSSQNTITKPRNSSSECRHSFVATTASSIFPNTKFTNHESLPSLHESFSEFKKVYPQYSDSEQVDHVRAKEYYHLSFSNQSCLDYIGIGLFSYYQRQHHDTSKTQLASSSTPQSPPQYSDIPFFSISYKTGNLKNLLLHGGQESEFESAMRRRIMKFLNISENDYFMVFTANRTSAFKLVADSYPFKSSKKLLTVYDYESEAVEAMISCSEKRGAKAMSAEFSWPRLRIQSSKLRKMIVSKSKKKKKRGLFVFPVHSRVTGARYPYLWMSIAQENGWHVLIDACALGPKDMDSFGLSLFRPDFLICSFYKIFGENPSGFGCLFVKKSVISILEPSSCAGIVNLVPERLLLQLSQEMGSSSAQDGENGSFNIECRCLDQVDSLGLILITNRTRYLINWLVNSMMKLKHPNSEGVPLVKIYGPKIKFDRGPALAFNVFDWKGAKVEPVLVQKLADRSNISLSYGFLHHIWFSDKYANEKGKALQTKEGRGQRVTTNKMEDRDKLGVTVVTAALSFLANFEDVFKLWAFVARFLDADFVEKERWRYTALNQKTIEV</sequence>
<reference evidence="3" key="2">
    <citation type="submission" date="2025-08" db="UniProtKB">
        <authorList>
            <consortium name="RefSeq"/>
        </authorList>
    </citation>
    <scope>IDENTIFICATION</scope>
    <source>
        <tissue evidence="3">Young leaves</tissue>
    </source>
</reference>
<name>A0A8B8MAT1_ABRPR</name>
<dbReference type="PANTHER" id="PTHR14237:SF88">
    <property type="entry name" value="PYRIDOXAL PHOSPHATE (PLP)-DEPENDENT TRANSFERASES SUPERFAMILY PROTEIN"/>
    <property type="match status" value="1"/>
</dbReference>
<dbReference type="AlphaFoldDB" id="A0A8B8MAT1"/>
<evidence type="ECO:0000259" key="1">
    <source>
        <dbReference type="Pfam" id="PF00266"/>
    </source>
</evidence>
<proteinExistence type="predicted"/>
<dbReference type="GeneID" id="113872441"/>
<dbReference type="SUPFAM" id="SSF53383">
    <property type="entry name" value="PLP-dependent transferases"/>
    <property type="match status" value="1"/>
</dbReference>
<dbReference type="Gene3D" id="3.40.640.10">
    <property type="entry name" value="Type I PLP-dependent aspartate aminotransferase-like (Major domain)"/>
    <property type="match status" value="1"/>
</dbReference>
<organism evidence="2 3">
    <name type="scientific">Abrus precatorius</name>
    <name type="common">Indian licorice</name>
    <name type="synonym">Glycine abrus</name>
    <dbReference type="NCBI Taxonomy" id="3816"/>
    <lineage>
        <taxon>Eukaryota</taxon>
        <taxon>Viridiplantae</taxon>
        <taxon>Streptophyta</taxon>
        <taxon>Embryophyta</taxon>
        <taxon>Tracheophyta</taxon>
        <taxon>Spermatophyta</taxon>
        <taxon>Magnoliopsida</taxon>
        <taxon>eudicotyledons</taxon>
        <taxon>Gunneridae</taxon>
        <taxon>Pentapetalae</taxon>
        <taxon>rosids</taxon>
        <taxon>fabids</taxon>
        <taxon>Fabales</taxon>
        <taxon>Fabaceae</taxon>
        <taxon>Papilionoideae</taxon>
        <taxon>50 kb inversion clade</taxon>
        <taxon>NPAAA clade</taxon>
        <taxon>indigoferoid/millettioid clade</taxon>
        <taxon>Abreae</taxon>
        <taxon>Abrus</taxon>
    </lineage>
</organism>
<dbReference type="Pfam" id="PF00266">
    <property type="entry name" value="Aminotran_5"/>
    <property type="match status" value="1"/>
</dbReference>
<dbReference type="Proteomes" id="UP000694853">
    <property type="component" value="Unplaced"/>
</dbReference>
<keyword evidence="2" id="KW-1185">Reference proteome</keyword>
<accession>A0A8B8MAT1</accession>
<dbReference type="InterPro" id="IPR015421">
    <property type="entry name" value="PyrdxlP-dep_Trfase_major"/>
</dbReference>
<reference evidence="2" key="1">
    <citation type="journal article" date="2019" name="Toxins">
        <title>Detection of Abrin-Like and Prepropulchellin-Like Toxin Genes and Transcripts Using Whole Genome Sequencing and Full-Length Transcript Sequencing of Abrus precatorius.</title>
        <authorList>
            <person name="Hovde B.T."/>
            <person name="Daligault H.E."/>
            <person name="Hanschen E.R."/>
            <person name="Kunde Y.A."/>
            <person name="Johnson M.B."/>
            <person name="Starkenburg S.R."/>
            <person name="Johnson S.L."/>
        </authorList>
    </citation>
    <scope>NUCLEOTIDE SEQUENCE [LARGE SCALE GENOMIC DNA]</scope>
</reference>
<evidence type="ECO:0000313" key="3">
    <source>
        <dbReference type="RefSeq" id="XP_027365791.1"/>
    </source>
</evidence>
<dbReference type="PANTHER" id="PTHR14237">
    <property type="entry name" value="MOLYBDOPTERIN COFACTOR SULFURASE MOSC"/>
    <property type="match status" value="1"/>
</dbReference>
<dbReference type="InterPro" id="IPR015424">
    <property type="entry name" value="PyrdxlP-dep_Trfase"/>
</dbReference>